<keyword evidence="1" id="KW-0472">Membrane</keyword>
<keyword evidence="1" id="KW-1133">Transmembrane helix</keyword>
<comment type="caution">
    <text evidence="2">The sequence shown here is derived from an EMBL/GenBank/DDBJ whole genome shotgun (WGS) entry which is preliminary data.</text>
</comment>
<evidence type="ECO:0000313" key="3">
    <source>
        <dbReference type="Proteomes" id="UP000631181"/>
    </source>
</evidence>
<gene>
    <name evidence="2" type="ORF">PECM_000771</name>
</gene>
<evidence type="ECO:0000256" key="1">
    <source>
        <dbReference type="SAM" id="Phobius"/>
    </source>
</evidence>
<evidence type="ECO:0008006" key="4">
    <source>
        <dbReference type="Google" id="ProtNLM"/>
    </source>
</evidence>
<dbReference type="OrthoDB" id="202415at2759"/>
<keyword evidence="3" id="KW-1185">Reference proteome</keyword>
<organism evidence="2 3">
    <name type="scientific">Penicillium ucsense</name>
    <dbReference type="NCBI Taxonomy" id="2839758"/>
    <lineage>
        <taxon>Eukaryota</taxon>
        <taxon>Fungi</taxon>
        <taxon>Dikarya</taxon>
        <taxon>Ascomycota</taxon>
        <taxon>Pezizomycotina</taxon>
        <taxon>Eurotiomycetes</taxon>
        <taxon>Eurotiomycetidae</taxon>
        <taxon>Eurotiales</taxon>
        <taxon>Aspergillaceae</taxon>
        <taxon>Penicillium</taxon>
    </lineage>
</organism>
<protein>
    <recommendedName>
        <fullName evidence="4">Glycosyl transferase CAP10 domain-containing protein</fullName>
    </recommendedName>
</protein>
<sequence length="486" mass="55442">MLACFVLTKSLGFFLLHSYRDHVEQPLYVKVAETLVLRVLLCLMIVLFIWPPSTVIPWQVMTSHTLSALTIESYSATALNRLLKEQKPYDGLISPLLSALSLKIGLNDLPPSTLRRKLACLLLLPLFAFLGQFSILSNTIPSSSFEPSTHPVHHLAIKAEDNFNSIIKNQSRTLEACYKKYERKYGRKPPVNFDKWFYAAKQQGFLLIDEFDTMMMSLTLASWLDAEVLQTLPNITLAINTMDKAKIVVPHDILSRALRVAQDALSVSCPPDTPARDLSLPAIGSLVLTEIGFLENVTLSKEVCQFPELYSIHAGLRHPASMTITHSLVPVFSQSKPSYFNDLLYPSPFYAERMRMAALSNFTRIRMTAAVQYNDPAYKEQVDKFHIKEGQRDDVSEGYKSRYNLDLDGNGLSGRFYRLLMSKSAIIRYLTQEPEGQELGKRVAQNSYDWSRRVLRNEDMKLVWWRLMLEYGRLISDDRDSMFFSV</sequence>
<keyword evidence="1" id="KW-0812">Transmembrane</keyword>
<evidence type="ECO:0000313" key="2">
    <source>
        <dbReference type="EMBL" id="KAF7718850.1"/>
    </source>
</evidence>
<accession>A0A8J8W8S3</accession>
<feature type="transmembrane region" description="Helical" evidence="1">
    <location>
        <begin position="27"/>
        <end position="50"/>
    </location>
</feature>
<dbReference type="EMBL" id="WIWV01000011">
    <property type="protein sequence ID" value="KAF7718850.1"/>
    <property type="molecule type" value="Genomic_DNA"/>
</dbReference>
<reference evidence="2" key="1">
    <citation type="journal article" date="2020" name="Front. Microbiol.">
        <title>Gene regulatory networks of Penicillium echinulatum 2HH and Penicillium oxalicum 114-2 inferred by a computational biology approach.</title>
        <authorList>
            <person name="Lenz A.R."/>
            <person name="Galan-Vasquez E."/>
            <person name="Balbinot E."/>
            <person name="De Abreu F.P."/>
            <person name="De Oliveira N.S."/>
            <person name="Da Rosa L.O."/>
            <person name="De Avila E Silva S."/>
            <person name="Camassola M."/>
            <person name="Dillon A.J.P."/>
            <person name="Perez-Rueda E."/>
        </authorList>
    </citation>
    <scope>NUCLEOTIDE SEQUENCE</scope>
    <source>
        <strain evidence="2">S1M29</strain>
    </source>
</reference>
<dbReference type="AlphaFoldDB" id="A0A8J8W8S3"/>
<dbReference type="Proteomes" id="UP000631181">
    <property type="component" value="Unassembled WGS sequence"/>
</dbReference>
<proteinExistence type="predicted"/>
<name>A0A8J8W8S3_9EURO</name>